<dbReference type="Proteomes" id="UP000499080">
    <property type="component" value="Unassembled WGS sequence"/>
</dbReference>
<organism evidence="1 2">
    <name type="scientific">Araneus ventricosus</name>
    <name type="common">Orbweaver spider</name>
    <name type="synonym">Epeira ventricosa</name>
    <dbReference type="NCBI Taxonomy" id="182803"/>
    <lineage>
        <taxon>Eukaryota</taxon>
        <taxon>Metazoa</taxon>
        <taxon>Ecdysozoa</taxon>
        <taxon>Arthropoda</taxon>
        <taxon>Chelicerata</taxon>
        <taxon>Arachnida</taxon>
        <taxon>Araneae</taxon>
        <taxon>Araneomorphae</taxon>
        <taxon>Entelegynae</taxon>
        <taxon>Araneoidea</taxon>
        <taxon>Araneidae</taxon>
        <taxon>Araneus</taxon>
    </lineage>
</organism>
<proteinExistence type="predicted"/>
<accession>A0A4Y2J105</accession>
<comment type="caution">
    <text evidence="1">The sequence shown here is derived from an EMBL/GenBank/DDBJ whole genome shotgun (WGS) entry which is preliminary data.</text>
</comment>
<keyword evidence="2" id="KW-1185">Reference proteome</keyword>
<evidence type="ECO:0000313" key="1">
    <source>
        <dbReference type="EMBL" id="GBM83604.1"/>
    </source>
</evidence>
<sequence>MRNVINTKMQYIIILLYEICCKAPHINFEPGPAFVWDGPGFRWDAKRAGHHSKIFQVRSLPPCRKDEFNSLLEACCLVFGMRAEFEVCIPFG</sequence>
<gene>
    <name evidence="1" type="ORF">AVEN_164985_1</name>
</gene>
<name>A0A4Y2J105_ARAVE</name>
<dbReference type="AlphaFoldDB" id="A0A4Y2J105"/>
<reference evidence="1 2" key="1">
    <citation type="journal article" date="2019" name="Sci. Rep.">
        <title>Orb-weaving spider Araneus ventricosus genome elucidates the spidroin gene catalogue.</title>
        <authorList>
            <person name="Kono N."/>
            <person name="Nakamura H."/>
            <person name="Ohtoshi R."/>
            <person name="Moran D.A.P."/>
            <person name="Shinohara A."/>
            <person name="Yoshida Y."/>
            <person name="Fujiwara M."/>
            <person name="Mori M."/>
            <person name="Tomita M."/>
            <person name="Arakawa K."/>
        </authorList>
    </citation>
    <scope>NUCLEOTIDE SEQUENCE [LARGE SCALE GENOMIC DNA]</scope>
</reference>
<evidence type="ECO:0000313" key="2">
    <source>
        <dbReference type="Proteomes" id="UP000499080"/>
    </source>
</evidence>
<dbReference type="EMBL" id="BGPR01003095">
    <property type="protein sequence ID" value="GBM83604.1"/>
    <property type="molecule type" value="Genomic_DNA"/>
</dbReference>
<protein>
    <submittedName>
        <fullName evidence="1">Uncharacterized protein</fullName>
    </submittedName>
</protein>